<keyword evidence="3" id="KW-1185">Reference proteome</keyword>
<proteinExistence type="predicted"/>
<dbReference type="PANTHER" id="PTHR36848">
    <property type="entry name" value="DNA-BINDING PROTEIN (PUTATIVE SECRETED PROTEIN)-RELATED"/>
    <property type="match status" value="1"/>
</dbReference>
<dbReference type="Pfam" id="PF17132">
    <property type="entry name" value="Glyco_hydro_106"/>
    <property type="match status" value="1"/>
</dbReference>
<dbReference type="SUPFAM" id="SSF49785">
    <property type="entry name" value="Galactose-binding domain-like"/>
    <property type="match status" value="1"/>
</dbReference>
<keyword evidence="1" id="KW-0732">Signal</keyword>
<feature type="signal peptide" evidence="1">
    <location>
        <begin position="1"/>
        <end position="21"/>
    </location>
</feature>
<evidence type="ECO:0000256" key="1">
    <source>
        <dbReference type="SAM" id="SignalP"/>
    </source>
</evidence>
<dbReference type="InterPro" id="IPR053161">
    <property type="entry name" value="Ulvan_degrading_GH"/>
</dbReference>
<dbReference type="PANTHER" id="PTHR36848:SF2">
    <property type="entry name" value="SECRETED PROTEIN"/>
    <property type="match status" value="1"/>
</dbReference>
<dbReference type="Proteomes" id="UP000199034">
    <property type="component" value="Unassembled WGS sequence"/>
</dbReference>
<evidence type="ECO:0000313" key="3">
    <source>
        <dbReference type="Proteomes" id="UP000199034"/>
    </source>
</evidence>
<reference evidence="2 3" key="1">
    <citation type="submission" date="2016-10" db="EMBL/GenBank/DDBJ databases">
        <authorList>
            <person name="de Groot N.N."/>
        </authorList>
    </citation>
    <scope>NUCLEOTIDE SEQUENCE [LARGE SCALE GENOMIC DNA]</scope>
    <source>
        <strain evidence="2 3">CGMCC 4.6858</strain>
    </source>
</reference>
<gene>
    <name evidence="2" type="ORF">SAMN05421872_112177</name>
</gene>
<dbReference type="STRING" id="1045774.SAMN05421872_112177"/>
<feature type="chain" id="PRO_5011775315" evidence="1">
    <location>
        <begin position="22"/>
        <end position="1199"/>
    </location>
</feature>
<name>A0A1G6YXH9_9ACTN</name>
<organism evidence="2 3">
    <name type="scientific">Nocardioides lianchengensis</name>
    <dbReference type="NCBI Taxonomy" id="1045774"/>
    <lineage>
        <taxon>Bacteria</taxon>
        <taxon>Bacillati</taxon>
        <taxon>Actinomycetota</taxon>
        <taxon>Actinomycetes</taxon>
        <taxon>Propionibacteriales</taxon>
        <taxon>Nocardioidaceae</taxon>
        <taxon>Nocardioides</taxon>
    </lineage>
</organism>
<evidence type="ECO:0000313" key="2">
    <source>
        <dbReference type="EMBL" id="SDD94337.1"/>
    </source>
</evidence>
<dbReference type="Gene3D" id="2.60.120.260">
    <property type="entry name" value="Galactose-binding domain-like"/>
    <property type="match status" value="1"/>
</dbReference>
<dbReference type="Gene3D" id="2.60.40.2700">
    <property type="match status" value="2"/>
</dbReference>
<sequence length="1199" mass="127180">MLATVAAGALVAVPATSPAQAAPVAPADEATVNYWRGVNPVTELTGDTFATPPATDKPWVRWNWVPATTTDEQLTSDLEELAAAGIQGVEVGQGGNPTNAQLKVILEKANELGITLGIKYIGGAPVTGTWDPTNDYTRKTLTNSRTLVDAGTTFNGVLPGAGTIVAAVAYRCTTTPCATTGAREVDRTSAINLTSQITDKNTDGFFDGSTTGSLSWTAPASPAGAQWIVTTFRTVAFQTAPEVLTKQGTQAMIDGYEALWTPELKGLLAENRADIFVDSHPTDPWGNATELWSSSMAADFQSRAGYNLVPDLAALFYSDFKYADGRDERIRTDFYQVRNDLFIENRIKPFTAWANTHDMTLRLQPEDPNIGGADAPYQDQIDMAYHLQRPEHESLVGDQIDVWRAIASANSWTGNPWYSEECCAVGSQNYVETLQDVTARMNKSFAAGITKNVYHVYPTDSTPTSTYPGYSNFGPTSFSGAWGPRNPNWANDGLQVNTWMARNQQVLTQGRSDIDVAVYLHSFEWPAGSLVNTDGTPHKNRHWDDQALQSAGYSWDYVNPTLLATKDAKVTDGVLNAAGPSYKVLVINTGLNPVRHPRKAATPVATAKRILELAEDGLKVVLVGAAPDATPGANGDDAELRAVISDLLEQPTVTRVASEAGVPAKLKTIGVRPDAEPSQRSTLFSRHLRDRDAATDYYFLYNQGEERLDWASRDMVYEEPEACRYTGTLTPCRQKGEPIDLDVTLTGDGAPYLFDTVSGEITPISEYTTGTAVDGQDTVTVNVALGRDESTIVALTDDPARFGVSALPRHVVSTTADSAVVENGKVVLRDTEPGTYTATLSDGSTVTATIAAVPAALDLTDATWRLSAEKWTNANPFGTTGVAGAAQAKTTVDLTLDGLEAWPDVPELVGASGVGTYSIDVTVPATWQPGSSAVLSLGQVVDTMALTVNGASVPIDQQSAKADIGAHLKVGANTIEVRVSTTLNNQLATIITGVATRGVVQEYGIVGPVTLTPSGQSVIGAPVNTTAPKVTGAVKVGGTVTCTPGTWVDATSYGYRWTADGRPVAGATSSRLAVPANLVGTRLACVVTATGGAGTSTATSPALTVAKGDALRATAKPRAVGKAAVGRRLTVRAGTWSPAATAYTYTWKRNGRTIAAATGRTYVVKRADRGKRITVTVTARRAGYQDGRATSPARRVAKR</sequence>
<dbReference type="InterPro" id="IPR008979">
    <property type="entry name" value="Galactose-bd-like_sf"/>
</dbReference>
<protein>
    <submittedName>
        <fullName evidence="2">Alpha-L-rhamnosidase</fullName>
    </submittedName>
</protein>
<dbReference type="AlphaFoldDB" id="A0A1G6YXH9"/>
<dbReference type="EMBL" id="FMZM01000012">
    <property type="protein sequence ID" value="SDD94337.1"/>
    <property type="molecule type" value="Genomic_DNA"/>
</dbReference>
<accession>A0A1G6YXH9</accession>